<dbReference type="EMBL" id="JFZT01000014">
    <property type="protein sequence ID" value="EZQ11540.1"/>
    <property type="molecule type" value="Genomic_DNA"/>
</dbReference>
<accession>A0A031LUU6</accession>
<protein>
    <submittedName>
        <fullName evidence="2">Uncharacterized protein</fullName>
    </submittedName>
</protein>
<dbReference type="AlphaFoldDB" id="A0A031LUU6"/>
<organism evidence="2 3">
    <name type="scientific">Candidatus Acidianus copahuensis</name>
    <dbReference type="NCBI Taxonomy" id="1160895"/>
    <lineage>
        <taxon>Archaea</taxon>
        <taxon>Thermoproteota</taxon>
        <taxon>Thermoprotei</taxon>
        <taxon>Sulfolobales</taxon>
        <taxon>Sulfolobaceae</taxon>
        <taxon>Acidianus</taxon>
    </lineage>
</organism>
<keyword evidence="1" id="KW-0812">Transmembrane</keyword>
<dbReference type="Proteomes" id="UP000024332">
    <property type="component" value="Unassembled WGS sequence"/>
</dbReference>
<sequence length="71" mass="7968">MFIIITSALLSIISVFLSPQFTLFTFIPLLLCLFKIRLKPVITSAILLVSLPLENWIVYGTALELALLSSW</sequence>
<keyword evidence="3" id="KW-1185">Reference proteome</keyword>
<proteinExistence type="predicted"/>
<evidence type="ECO:0000313" key="3">
    <source>
        <dbReference type="Proteomes" id="UP000024332"/>
    </source>
</evidence>
<keyword evidence="1" id="KW-1133">Transmembrane helix</keyword>
<feature type="transmembrane region" description="Helical" evidence="1">
    <location>
        <begin position="41"/>
        <end position="62"/>
    </location>
</feature>
<reference evidence="2 3" key="1">
    <citation type="submission" date="2014-03" db="EMBL/GenBank/DDBJ databases">
        <title>Draft genome sequence of the novel thermoacidophilic archaea Acidianus copahuensis ALE1 strain, isolated from Copahue volcanic area in Neuquen Argentina.</title>
        <authorList>
            <person name="Urbieta M.S."/>
            <person name="Rascovan N."/>
            <person name="Castro C."/>
            <person name="Revale S."/>
            <person name="Giaveno M.A."/>
            <person name="Vazquez M.P."/>
            <person name="Donati E.R."/>
        </authorList>
    </citation>
    <scope>NUCLEOTIDE SEQUENCE [LARGE SCALE GENOMIC DNA]</scope>
    <source>
        <strain evidence="2 3">ALE1</strain>
    </source>
</reference>
<keyword evidence="1" id="KW-0472">Membrane</keyword>
<evidence type="ECO:0000313" key="2">
    <source>
        <dbReference type="EMBL" id="EZQ11540.1"/>
    </source>
</evidence>
<evidence type="ECO:0000256" key="1">
    <source>
        <dbReference type="SAM" id="Phobius"/>
    </source>
</evidence>
<name>A0A031LUU6_9CREN</name>
<comment type="caution">
    <text evidence="2">The sequence shown here is derived from an EMBL/GenBank/DDBJ whole genome shotgun (WGS) entry which is preliminary data.</text>
</comment>
<gene>
    <name evidence="2" type="ORF">CM19_00785</name>
</gene>
<feature type="transmembrane region" description="Helical" evidence="1">
    <location>
        <begin position="12"/>
        <end position="34"/>
    </location>
</feature>